<dbReference type="PANTHER" id="PTHR33594">
    <property type="entry name" value="SUPERFAMILY HYDROLASE, PUTATIVE (AFU_ORTHOLOGUE AFUA_1G03035)-RELATED"/>
    <property type="match status" value="1"/>
</dbReference>
<dbReference type="CDD" id="cd00077">
    <property type="entry name" value="HDc"/>
    <property type="match status" value="1"/>
</dbReference>
<dbReference type="SMART" id="SM00471">
    <property type="entry name" value="HDc"/>
    <property type="match status" value="1"/>
</dbReference>
<feature type="domain" description="HD/PDEase" evidence="1">
    <location>
        <begin position="18"/>
        <end position="139"/>
    </location>
</feature>
<keyword evidence="3" id="KW-1185">Reference proteome</keyword>
<name>A0ABW1R457_9LACO</name>
<dbReference type="InterPro" id="IPR003607">
    <property type="entry name" value="HD/PDEase_dom"/>
</dbReference>
<evidence type="ECO:0000259" key="1">
    <source>
        <dbReference type="SMART" id="SM00471"/>
    </source>
</evidence>
<dbReference type="EMBL" id="JBHSSD010000030">
    <property type="protein sequence ID" value="MFC6164310.1"/>
    <property type="molecule type" value="Genomic_DNA"/>
</dbReference>
<accession>A0ABW1R457</accession>
<dbReference type="PANTHER" id="PTHR33594:SF1">
    <property type="entry name" value="HD_PDEASE DOMAIN-CONTAINING PROTEIN"/>
    <property type="match status" value="1"/>
</dbReference>
<reference evidence="3" key="1">
    <citation type="journal article" date="2019" name="Int. J. Syst. Evol. Microbiol.">
        <title>The Global Catalogue of Microorganisms (GCM) 10K type strain sequencing project: providing services to taxonomists for standard genome sequencing and annotation.</title>
        <authorList>
            <consortium name="The Broad Institute Genomics Platform"/>
            <consortium name="The Broad Institute Genome Sequencing Center for Infectious Disease"/>
            <person name="Wu L."/>
            <person name="Ma J."/>
        </authorList>
    </citation>
    <scope>NUCLEOTIDE SEQUENCE [LARGE SCALE GENOMIC DNA]</scope>
    <source>
        <strain evidence="3">CCM 8932</strain>
    </source>
</reference>
<dbReference type="Gene3D" id="1.10.472.50">
    <property type="entry name" value="HD-domain/PDEase-like"/>
    <property type="match status" value="1"/>
</dbReference>
<sequence length="220" mass="25350">MSMNDIKLFSKKNMAYDPTGHDYLHAQRVAEAATKIYRADYDSKITAEGLYIVEAASYLHDTIDEKITMDMNTRLKEVQALLEKENISTKASHDIWNIIQHMSYSKNIEHHYQLSDEGKCVQDADRIDALGAIGIARAFAYGGHAGQEIYNPRILVMNFKNHDDYRKHKGTTINHFYEKLLKLAGLMNTRTGKEEAQRRTQYMYDFLTEFKVETGVENEA</sequence>
<dbReference type="Proteomes" id="UP001596253">
    <property type="component" value="Unassembled WGS sequence"/>
</dbReference>
<dbReference type="SUPFAM" id="SSF109604">
    <property type="entry name" value="HD-domain/PDEase-like"/>
    <property type="match status" value="1"/>
</dbReference>
<comment type="caution">
    <text evidence="2">The sequence shown here is derived from an EMBL/GenBank/DDBJ whole genome shotgun (WGS) entry which is preliminary data.</text>
</comment>
<proteinExistence type="predicted"/>
<protein>
    <submittedName>
        <fullName evidence="2">HD domain-containing protein</fullName>
    </submittedName>
</protein>
<evidence type="ECO:0000313" key="2">
    <source>
        <dbReference type="EMBL" id="MFC6164310.1"/>
    </source>
</evidence>
<organism evidence="2 3">
    <name type="scientific">Lactiplantibacillus dongliensis</name>
    <dbReference type="NCBI Taxonomy" id="2559919"/>
    <lineage>
        <taxon>Bacteria</taxon>
        <taxon>Bacillati</taxon>
        <taxon>Bacillota</taxon>
        <taxon>Bacilli</taxon>
        <taxon>Lactobacillales</taxon>
        <taxon>Lactobacillaceae</taxon>
        <taxon>Lactiplantibacillus</taxon>
    </lineage>
</organism>
<gene>
    <name evidence="2" type="ORF">ACFP3T_06465</name>
</gene>
<dbReference type="Gene3D" id="1.20.58.1910">
    <property type="match status" value="1"/>
</dbReference>
<evidence type="ECO:0000313" key="3">
    <source>
        <dbReference type="Proteomes" id="UP001596253"/>
    </source>
</evidence>
<dbReference type="RefSeq" id="WP_024971834.1">
    <property type="nucleotide sequence ID" value="NZ_JBHSSD010000030.1"/>
</dbReference>